<keyword evidence="8" id="KW-1185">Reference proteome</keyword>
<dbReference type="PANTHER" id="PTHR10015:SF206">
    <property type="entry name" value="HSF-TYPE DNA-BINDING DOMAIN-CONTAINING PROTEIN"/>
    <property type="match status" value="1"/>
</dbReference>
<proteinExistence type="inferred from homology"/>
<dbReference type="Pfam" id="PF00447">
    <property type="entry name" value="HSF_DNA-bind"/>
    <property type="match status" value="1"/>
</dbReference>
<comment type="caution">
    <text evidence="7">The sequence shown here is derived from an EMBL/GenBank/DDBJ whole genome shotgun (WGS) entry which is preliminary data.</text>
</comment>
<keyword evidence="2" id="KW-0238">DNA-binding</keyword>
<dbReference type="Gene3D" id="1.10.10.10">
    <property type="entry name" value="Winged helix-like DNA-binding domain superfamily/Winged helix DNA-binding domain"/>
    <property type="match status" value="1"/>
</dbReference>
<evidence type="ECO:0000256" key="4">
    <source>
        <dbReference type="RuleBase" id="RU004020"/>
    </source>
</evidence>
<dbReference type="GO" id="GO:0003677">
    <property type="term" value="F:DNA binding"/>
    <property type="evidence" value="ECO:0007669"/>
    <property type="project" value="UniProtKB-KW"/>
</dbReference>
<organism evidence="7 8">
    <name type="scientific">Stephanodiscus triporus</name>
    <dbReference type="NCBI Taxonomy" id="2934178"/>
    <lineage>
        <taxon>Eukaryota</taxon>
        <taxon>Sar</taxon>
        <taxon>Stramenopiles</taxon>
        <taxon>Ochrophyta</taxon>
        <taxon>Bacillariophyta</taxon>
        <taxon>Coscinodiscophyceae</taxon>
        <taxon>Thalassiosirophycidae</taxon>
        <taxon>Stephanodiscales</taxon>
        <taxon>Stephanodiscaceae</taxon>
        <taxon>Stephanodiscus</taxon>
    </lineage>
</organism>
<feature type="domain" description="HSF-type DNA-binding" evidence="6">
    <location>
        <begin position="160"/>
        <end position="264"/>
    </location>
</feature>
<evidence type="ECO:0000256" key="3">
    <source>
        <dbReference type="ARBA" id="ARBA00023242"/>
    </source>
</evidence>
<evidence type="ECO:0000256" key="1">
    <source>
        <dbReference type="ARBA" id="ARBA00004123"/>
    </source>
</evidence>
<dbReference type="SUPFAM" id="SSF46785">
    <property type="entry name" value="Winged helix' DNA-binding domain"/>
    <property type="match status" value="1"/>
</dbReference>
<accession>A0ABD3QEQ5</accession>
<dbReference type="Proteomes" id="UP001530315">
    <property type="component" value="Unassembled WGS sequence"/>
</dbReference>
<comment type="similarity">
    <text evidence="4">Belongs to the HSF family.</text>
</comment>
<dbReference type="GO" id="GO:0005634">
    <property type="term" value="C:nucleus"/>
    <property type="evidence" value="ECO:0007669"/>
    <property type="project" value="UniProtKB-SubCell"/>
</dbReference>
<dbReference type="AlphaFoldDB" id="A0ABD3QEQ5"/>
<dbReference type="InterPro" id="IPR036390">
    <property type="entry name" value="WH_DNA-bd_sf"/>
</dbReference>
<evidence type="ECO:0000259" key="6">
    <source>
        <dbReference type="SMART" id="SM00415"/>
    </source>
</evidence>
<dbReference type="InterPro" id="IPR000232">
    <property type="entry name" value="HSF_DNA-bd"/>
</dbReference>
<dbReference type="FunFam" id="1.10.10.10:FF:000479">
    <property type="entry name" value="Predicted protein"/>
    <property type="match status" value="1"/>
</dbReference>
<feature type="region of interest" description="Disordered" evidence="5">
    <location>
        <begin position="128"/>
        <end position="149"/>
    </location>
</feature>
<comment type="subcellular location">
    <subcellularLocation>
        <location evidence="1">Nucleus</location>
    </subcellularLocation>
</comment>
<dbReference type="PANTHER" id="PTHR10015">
    <property type="entry name" value="HEAT SHOCK TRANSCRIPTION FACTOR"/>
    <property type="match status" value="1"/>
</dbReference>
<evidence type="ECO:0000313" key="8">
    <source>
        <dbReference type="Proteomes" id="UP001530315"/>
    </source>
</evidence>
<gene>
    <name evidence="7" type="ORF">ACHAW5_004130</name>
</gene>
<name>A0ABD3QEQ5_9STRA</name>
<evidence type="ECO:0000256" key="5">
    <source>
        <dbReference type="SAM" id="MobiDB-lite"/>
    </source>
</evidence>
<dbReference type="EMBL" id="JALLAZ020000279">
    <property type="protein sequence ID" value="KAL3798890.1"/>
    <property type="molecule type" value="Genomic_DNA"/>
</dbReference>
<sequence>MSALFHLVEAATALSQLGESNLSPSTAYRAASTSSTLSTSATPTSPVPATSFVSDDDETLANKAACTKIAILRENHLQALRAAAAANAGLATTTSVSAAPDAVRPIRPPPMALAAPAPLATAAPATLRARQQETSSSGPATMKPPRRSGVVVVDSSTAAGREIFPMRLHELLADPTVRDVISWLPHGRSFVILRPDVFANRVLPRYFANEGYQMKAGVHKYPSFTRKLNRWGFRQTSRGPDAGAFCHDLFQRDDPGLCRGMVCQKSRKSFSSSSSFRSGQFDDVMSVSSSSTMGTAGNRSVTSFGTNRGGEKRLYSSTVTVSTAGQNNNGNASVCISNKSLPFKKRKSNGQVVSMMNDIPSMISHGYQKMSSSTTSMTESDLTSDNGSVCSGGNNNSNAVSVAPKAASKNVALCGNNPLNIAEALAREALARHFHEQHRAFALASLMENSRLAIEAAGLAGNDQQQTVRLNPDPSVSASAAVVVEQKKTEESLVSVAAATPMASISLAESARAALYKAFMQAMNCDDAAATASSSSSSCA</sequence>
<evidence type="ECO:0000313" key="7">
    <source>
        <dbReference type="EMBL" id="KAL3798890.1"/>
    </source>
</evidence>
<reference evidence="7 8" key="1">
    <citation type="submission" date="2024-10" db="EMBL/GenBank/DDBJ databases">
        <title>Updated reference genomes for cyclostephanoid diatoms.</title>
        <authorList>
            <person name="Roberts W.R."/>
            <person name="Alverson A.J."/>
        </authorList>
    </citation>
    <scope>NUCLEOTIDE SEQUENCE [LARGE SCALE GENOMIC DNA]</scope>
    <source>
        <strain evidence="7 8">AJA276-08</strain>
    </source>
</reference>
<dbReference type="InterPro" id="IPR036388">
    <property type="entry name" value="WH-like_DNA-bd_sf"/>
</dbReference>
<protein>
    <recommendedName>
        <fullName evidence="6">HSF-type DNA-binding domain-containing protein</fullName>
    </recommendedName>
</protein>
<evidence type="ECO:0000256" key="2">
    <source>
        <dbReference type="ARBA" id="ARBA00023125"/>
    </source>
</evidence>
<dbReference type="SMART" id="SM00415">
    <property type="entry name" value="HSF"/>
    <property type="match status" value="1"/>
</dbReference>
<keyword evidence="3" id="KW-0539">Nucleus</keyword>